<dbReference type="PANTHER" id="PTHR35404:SF8">
    <property type="entry name" value="TRANSPOSASE OF TN10"/>
    <property type="match status" value="1"/>
</dbReference>
<sequence length="117" mass="13255">MRATQVLQRCLDSALSPMHALRRQTLLLAVQALLAGRRLVPIDLARSWLGAERIRAPLKRLDGLLSNPRLHAGREHMYGAMMRWLMRSPAPVIAVEAWFPRTTQNTADRTQPSDPDH</sequence>
<name>A0A0M1QF69_9XANT</name>
<dbReference type="AlphaFoldDB" id="A0A0M1QF69"/>
<reference evidence="1 2" key="1">
    <citation type="submission" date="2015-07" db="EMBL/GenBank/DDBJ databases">
        <authorList>
            <person name="Noorani M."/>
        </authorList>
    </citation>
    <scope>NUCLEOTIDE SEQUENCE [LARGE SCALE GENOMIC DNA]</scope>
    <source>
        <strain evidence="1">LMG728</strain>
    </source>
</reference>
<organism evidence="1 2">
    <name type="scientific">Xanthomonas graminis pv. poae</name>
    <dbReference type="NCBI Taxonomy" id="227946"/>
    <lineage>
        <taxon>Bacteria</taxon>
        <taxon>Pseudomonadati</taxon>
        <taxon>Pseudomonadota</taxon>
        <taxon>Gammaproteobacteria</taxon>
        <taxon>Lysobacterales</taxon>
        <taxon>Lysobacteraceae</taxon>
        <taxon>Xanthomonas</taxon>
        <taxon>Xanthomonas translucens group</taxon>
        <taxon>Xanthomonas graminis</taxon>
    </lineage>
</organism>
<evidence type="ECO:0000313" key="2">
    <source>
        <dbReference type="Proteomes" id="UP000041247"/>
    </source>
</evidence>
<accession>A0A0M1QF69</accession>
<dbReference type="Proteomes" id="UP000041247">
    <property type="component" value="Unassembled WGS sequence"/>
</dbReference>
<dbReference type="EMBL" id="CXOK01000186">
    <property type="protein sequence ID" value="CTP93510.1"/>
    <property type="molecule type" value="Genomic_DNA"/>
</dbReference>
<gene>
    <name evidence="1" type="ORF">XTPLMG728_3896</name>
</gene>
<dbReference type="PANTHER" id="PTHR35404">
    <property type="entry name" value="TRANSPOSASE OF TN10"/>
    <property type="match status" value="1"/>
</dbReference>
<proteinExistence type="predicted"/>
<evidence type="ECO:0000313" key="1">
    <source>
        <dbReference type="EMBL" id="CTP93510.1"/>
    </source>
</evidence>
<protein>
    <submittedName>
        <fullName evidence="1">Uncharacterized protein</fullName>
    </submittedName>
</protein>
<dbReference type="RefSeq" id="WP_144437186.1">
    <property type="nucleotide sequence ID" value="NZ_CP076250.1"/>
</dbReference>